<reference evidence="1 2" key="1">
    <citation type="submission" date="2021-06" db="EMBL/GenBank/DDBJ databases">
        <authorList>
            <person name="Palmer J.M."/>
        </authorList>
    </citation>
    <scope>NUCLEOTIDE SEQUENCE [LARGE SCALE GENOMIC DNA]</scope>
    <source>
        <strain evidence="1 2">GA_2019</strain>
        <tissue evidence="1">Muscle</tissue>
    </source>
</reference>
<keyword evidence="2" id="KW-1185">Reference proteome</keyword>
<evidence type="ECO:0000313" key="1">
    <source>
        <dbReference type="EMBL" id="MEQ2179060.1"/>
    </source>
</evidence>
<name>A0ABV0P6I9_9TELE</name>
<comment type="caution">
    <text evidence="1">The sequence shown here is derived from an EMBL/GenBank/DDBJ whole genome shotgun (WGS) entry which is preliminary data.</text>
</comment>
<evidence type="ECO:0000313" key="2">
    <source>
        <dbReference type="Proteomes" id="UP001476798"/>
    </source>
</evidence>
<protein>
    <submittedName>
        <fullName evidence="1">Uncharacterized protein</fullName>
    </submittedName>
</protein>
<proteinExistence type="predicted"/>
<dbReference type="EMBL" id="JAHRIO010061918">
    <property type="protein sequence ID" value="MEQ2179060.1"/>
    <property type="molecule type" value="Genomic_DNA"/>
</dbReference>
<accession>A0ABV0P6I9</accession>
<organism evidence="1 2">
    <name type="scientific">Goodea atripinnis</name>
    <dbReference type="NCBI Taxonomy" id="208336"/>
    <lineage>
        <taxon>Eukaryota</taxon>
        <taxon>Metazoa</taxon>
        <taxon>Chordata</taxon>
        <taxon>Craniata</taxon>
        <taxon>Vertebrata</taxon>
        <taxon>Euteleostomi</taxon>
        <taxon>Actinopterygii</taxon>
        <taxon>Neopterygii</taxon>
        <taxon>Teleostei</taxon>
        <taxon>Neoteleostei</taxon>
        <taxon>Acanthomorphata</taxon>
        <taxon>Ovalentaria</taxon>
        <taxon>Atherinomorphae</taxon>
        <taxon>Cyprinodontiformes</taxon>
        <taxon>Goodeidae</taxon>
        <taxon>Goodea</taxon>
    </lineage>
</organism>
<dbReference type="Proteomes" id="UP001476798">
    <property type="component" value="Unassembled WGS sequence"/>
</dbReference>
<sequence>MDRFKSIHKRVQNRGVERVQENSFRENVDLSGCTLTLLVRLLPCSKKVLGLNPGLASFCTDCQSVQCVTHLSTNKCWKWASGLIKFIHDVVAVYSVSVHMRMVCMCSRFRLFFGAGYFYSSYLAKVTQDSLEVNERSSSL</sequence>
<gene>
    <name evidence="1" type="ORF">GOODEAATRI_020678</name>
</gene>